<feature type="transmembrane region" description="Helical" evidence="6">
    <location>
        <begin position="153"/>
        <end position="173"/>
    </location>
</feature>
<sequence length="555" mass="59760">MTAQHDPTLPDEEHAPLLCEGDRVQNHGAILDAYGSGEVDNAEEGGLASPDLKEPSTLKLIVIMGSIWVGVFLGALDATVIATLSAPISTSFHSFTLVSWLASSYLISNAALQPLSGRLTDIFGRRSGLIFSNVFFGAGNLICGLASSEAAMIFGRVIAGMGGGGLFAISTFVASDLIPLRQRGLWQGFGNVCYGLGAGLGGVFGGWINDRWGWRWAFLIQVPCVAVSGVLVAFTVNIPVKENNLSRIRRVDFLGAMTLVVSLTLLLLGLNSGGNIVPWTHPLVLTALPLSLVFLVAFIFVEDRVPEPIIPTRLLTRRAVWAPCVVNWLQTMAVFAVVFYIPIYFQIRGLSATQSGARMIPQALGAAIGSLGSGLIMRATGRYYYLNLVTQALFLAGFALIAITFDQDTPDAPPYIYILMVGIGYGGMLTITLLALISAEDHKHHSVITSASYAFRSTGSTLGIAIASGVFQNLLKSGLWKRFGDRENAGEIIGRVRDSIDEIRHLPPGWQKGVLEVYMASFKGVWWTMFGLAVLSALCSLLMKEHVLHNTLARD</sequence>
<dbReference type="AlphaFoldDB" id="A0A6G1FUD9"/>
<dbReference type="SUPFAM" id="SSF103473">
    <property type="entry name" value="MFS general substrate transporter"/>
    <property type="match status" value="1"/>
</dbReference>
<dbReference type="OrthoDB" id="3437016at2759"/>
<evidence type="ECO:0000313" key="10">
    <source>
        <dbReference type="RefSeq" id="XP_033530949.1"/>
    </source>
</evidence>
<dbReference type="GO" id="GO:0000329">
    <property type="term" value="C:fungal-type vacuole membrane"/>
    <property type="evidence" value="ECO:0007669"/>
    <property type="project" value="TreeGrafter"/>
</dbReference>
<evidence type="ECO:0000259" key="7">
    <source>
        <dbReference type="PROSITE" id="PS50850"/>
    </source>
</evidence>
<feature type="domain" description="Major facilitator superfamily (MFS) profile" evidence="7">
    <location>
        <begin position="63"/>
        <end position="548"/>
    </location>
</feature>
<reference evidence="10" key="2">
    <citation type="submission" date="2020-04" db="EMBL/GenBank/DDBJ databases">
        <authorList>
            <consortium name="NCBI Genome Project"/>
        </authorList>
    </citation>
    <scope>NUCLEOTIDE SEQUENCE</scope>
    <source>
        <strain evidence="10">CBS 781.70</strain>
    </source>
</reference>
<feature type="transmembrane region" description="Helical" evidence="6">
    <location>
        <begin position="321"/>
        <end position="347"/>
    </location>
</feature>
<reference evidence="8 10" key="1">
    <citation type="submission" date="2020-01" db="EMBL/GenBank/DDBJ databases">
        <authorList>
            <consortium name="DOE Joint Genome Institute"/>
            <person name="Haridas S."/>
            <person name="Albert R."/>
            <person name="Binder M."/>
            <person name="Bloem J."/>
            <person name="Labutti K."/>
            <person name="Salamov A."/>
            <person name="Andreopoulos B."/>
            <person name="Baker S.E."/>
            <person name="Barry K."/>
            <person name="Bills G."/>
            <person name="Bluhm B.H."/>
            <person name="Cannon C."/>
            <person name="Castanera R."/>
            <person name="Culley D.E."/>
            <person name="Daum C."/>
            <person name="Ezra D."/>
            <person name="Gonzalez J.B."/>
            <person name="Henrissat B."/>
            <person name="Kuo A."/>
            <person name="Liang C."/>
            <person name="Lipzen A."/>
            <person name="Lutzoni F."/>
            <person name="Magnuson J."/>
            <person name="Mondo S."/>
            <person name="Nolan M."/>
            <person name="Ohm R."/>
            <person name="Pangilinan J."/>
            <person name="Park H.-J."/>
            <person name="Ramirez L."/>
            <person name="Alfaro M."/>
            <person name="Sun H."/>
            <person name="Tritt A."/>
            <person name="Yoshinaga Y."/>
            <person name="Zwiers L.-H."/>
            <person name="Turgeon B.G."/>
            <person name="Goodwin S.B."/>
            <person name="Spatafora J.W."/>
            <person name="Crous P.W."/>
            <person name="Grigoriev I.V."/>
        </authorList>
    </citation>
    <scope>NUCLEOTIDE SEQUENCE</scope>
    <source>
        <strain evidence="8 10">CBS 781.70</strain>
    </source>
</reference>
<dbReference type="GeneID" id="54422597"/>
<dbReference type="RefSeq" id="XP_033530949.1">
    <property type="nucleotide sequence ID" value="XM_033682027.1"/>
</dbReference>
<keyword evidence="5 6" id="KW-0472">Membrane</keyword>
<dbReference type="PANTHER" id="PTHR23501">
    <property type="entry name" value="MAJOR FACILITATOR SUPERFAMILY"/>
    <property type="match status" value="1"/>
</dbReference>
<dbReference type="Gene3D" id="1.20.1250.20">
    <property type="entry name" value="MFS general substrate transporter like domains"/>
    <property type="match status" value="2"/>
</dbReference>
<dbReference type="Pfam" id="PF07690">
    <property type="entry name" value="MFS_1"/>
    <property type="match status" value="1"/>
</dbReference>
<feature type="transmembrane region" description="Helical" evidence="6">
    <location>
        <begin position="60"/>
        <end position="82"/>
    </location>
</feature>
<keyword evidence="4 6" id="KW-1133">Transmembrane helix</keyword>
<evidence type="ECO:0000256" key="5">
    <source>
        <dbReference type="ARBA" id="ARBA00023136"/>
    </source>
</evidence>
<feature type="transmembrane region" description="Helical" evidence="6">
    <location>
        <begin position="185"/>
        <end position="208"/>
    </location>
</feature>
<evidence type="ECO:0000256" key="1">
    <source>
        <dbReference type="ARBA" id="ARBA00004127"/>
    </source>
</evidence>
<comment type="subcellular location">
    <subcellularLocation>
        <location evidence="1">Endomembrane system</location>
        <topology evidence="1">Multi-pass membrane protein</topology>
    </subcellularLocation>
</comment>
<feature type="transmembrane region" description="Helical" evidence="6">
    <location>
        <begin position="524"/>
        <end position="543"/>
    </location>
</feature>
<evidence type="ECO:0000313" key="8">
    <source>
        <dbReference type="EMBL" id="KAF1809318.1"/>
    </source>
</evidence>
<protein>
    <submittedName>
        <fullName evidence="8 10">MFS multidrug transporter</fullName>
    </submittedName>
</protein>
<feature type="transmembrane region" description="Helical" evidence="6">
    <location>
        <begin position="415"/>
        <end position="439"/>
    </location>
</feature>
<keyword evidence="3 6" id="KW-0812">Transmembrane</keyword>
<name>A0A6G1FUD9_9PEZI</name>
<dbReference type="InterPro" id="IPR036259">
    <property type="entry name" value="MFS_trans_sf"/>
</dbReference>
<evidence type="ECO:0000256" key="2">
    <source>
        <dbReference type="ARBA" id="ARBA00022448"/>
    </source>
</evidence>
<evidence type="ECO:0000256" key="6">
    <source>
        <dbReference type="SAM" id="Phobius"/>
    </source>
</evidence>
<feature type="transmembrane region" description="Helical" evidence="6">
    <location>
        <begin position="359"/>
        <end position="377"/>
    </location>
</feature>
<feature type="transmembrane region" description="Helical" evidence="6">
    <location>
        <begin position="128"/>
        <end position="147"/>
    </location>
</feature>
<dbReference type="Proteomes" id="UP000504638">
    <property type="component" value="Unplaced"/>
</dbReference>
<dbReference type="GO" id="GO:0012505">
    <property type="term" value="C:endomembrane system"/>
    <property type="evidence" value="ECO:0007669"/>
    <property type="project" value="UniProtKB-SubCell"/>
</dbReference>
<feature type="transmembrane region" description="Helical" evidence="6">
    <location>
        <begin position="384"/>
        <end position="403"/>
    </location>
</feature>
<evidence type="ECO:0000313" key="9">
    <source>
        <dbReference type="Proteomes" id="UP000504638"/>
    </source>
</evidence>
<feature type="transmembrane region" description="Helical" evidence="6">
    <location>
        <begin position="282"/>
        <end position="301"/>
    </location>
</feature>
<feature type="transmembrane region" description="Helical" evidence="6">
    <location>
        <begin position="88"/>
        <end position="107"/>
    </location>
</feature>
<reference evidence="10" key="3">
    <citation type="submission" date="2025-04" db="UniProtKB">
        <authorList>
            <consortium name="RefSeq"/>
        </authorList>
    </citation>
    <scope>IDENTIFICATION</scope>
    <source>
        <strain evidence="10">CBS 781.70</strain>
    </source>
</reference>
<keyword evidence="2" id="KW-0813">Transport</keyword>
<organism evidence="8">
    <name type="scientific">Eremomyces bilateralis CBS 781.70</name>
    <dbReference type="NCBI Taxonomy" id="1392243"/>
    <lineage>
        <taxon>Eukaryota</taxon>
        <taxon>Fungi</taxon>
        <taxon>Dikarya</taxon>
        <taxon>Ascomycota</taxon>
        <taxon>Pezizomycotina</taxon>
        <taxon>Dothideomycetes</taxon>
        <taxon>Dothideomycetes incertae sedis</taxon>
        <taxon>Eremomycetales</taxon>
        <taxon>Eremomycetaceae</taxon>
        <taxon>Eremomyces</taxon>
    </lineage>
</organism>
<dbReference type="GO" id="GO:0015174">
    <property type="term" value="F:basic amino acid transmembrane transporter activity"/>
    <property type="evidence" value="ECO:0007669"/>
    <property type="project" value="TreeGrafter"/>
</dbReference>
<keyword evidence="9" id="KW-1185">Reference proteome</keyword>
<dbReference type="InterPro" id="IPR011701">
    <property type="entry name" value="MFS"/>
</dbReference>
<dbReference type="PROSITE" id="PS50850">
    <property type="entry name" value="MFS"/>
    <property type="match status" value="1"/>
</dbReference>
<feature type="transmembrane region" description="Helical" evidence="6">
    <location>
        <begin position="451"/>
        <end position="471"/>
    </location>
</feature>
<dbReference type="PANTHER" id="PTHR23501:SF191">
    <property type="entry name" value="VACUOLAR BASIC AMINO ACID TRANSPORTER 4"/>
    <property type="match status" value="1"/>
</dbReference>
<feature type="transmembrane region" description="Helical" evidence="6">
    <location>
        <begin position="214"/>
        <end position="239"/>
    </location>
</feature>
<gene>
    <name evidence="8 10" type="ORF">P152DRAFT_484835</name>
</gene>
<dbReference type="EMBL" id="ML975174">
    <property type="protein sequence ID" value="KAF1809318.1"/>
    <property type="molecule type" value="Genomic_DNA"/>
</dbReference>
<feature type="transmembrane region" description="Helical" evidence="6">
    <location>
        <begin position="251"/>
        <end position="270"/>
    </location>
</feature>
<accession>A0A6G1FUD9</accession>
<proteinExistence type="predicted"/>
<dbReference type="InterPro" id="IPR020846">
    <property type="entry name" value="MFS_dom"/>
</dbReference>
<evidence type="ECO:0000256" key="4">
    <source>
        <dbReference type="ARBA" id="ARBA00022989"/>
    </source>
</evidence>
<evidence type="ECO:0000256" key="3">
    <source>
        <dbReference type="ARBA" id="ARBA00022692"/>
    </source>
</evidence>